<keyword evidence="3" id="KW-1185">Reference proteome</keyword>
<reference evidence="2 3" key="1">
    <citation type="submission" date="2020-08" db="EMBL/GenBank/DDBJ databases">
        <title>Sequencing the genomes of 1000 actinobacteria strains.</title>
        <authorList>
            <person name="Klenk H.-P."/>
        </authorList>
    </citation>
    <scope>NUCLEOTIDE SEQUENCE [LARGE SCALE GENOMIC DNA]</scope>
    <source>
        <strain evidence="2 3">DSM 44320</strain>
    </source>
</reference>
<evidence type="ECO:0000256" key="1">
    <source>
        <dbReference type="SAM" id="Phobius"/>
    </source>
</evidence>
<feature type="transmembrane region" description="Helical" evidence="1">
    <location>
        <begin position="53"/>
        <end position="72"/>
    </location>
</feature>
<gene>
    <name evidence="2" type="ORF">FHR33_007064</name>
</gene>
<feature type="transmembrane region" description="Helical" evidence="1">
    <location>
        <begin position="186"/>
        <end position="205"/>
    </location>
</feature>
<accession>A0A7W5V8D9</accession>
<evidence type="ECO:0000313" key="3">
    <source>
        <dbReference type="Proteomes" id="UP000579945"/>
    </source>
</evidence>
<dbReference type="EMBL" id="JACIBV010000001">
    <property type="protein sequence ID" value="MBB3731204.1"/>
    <property type="molecule type" value="Genomic_DNA"/>
</dbReference>
<dbReference type="GeneID" id="95393314"/>
<feature type="transmembrane region" description="Helical" evidence="1">
    <location>
        <begin position="211"/>
        <end position="237"/>
    </location>
</feature>
<feature type="transmembrane region" description="Helical" evidence="1">
    <location>
        <begin position="144"/>
        <end position="165"/>
    </location>
</feature>
<comment type="caution">
    <text evidence="2">The sequence shown here is derived from an EMBL/GenBank/DDBJ whole genome shotgun (WGS) entry which is preliminary data.</text>
</comment>
<evidence type="ECO:0008006" key="4">
    <source>
        <dbReference type="Google" id="ProtNLM"/>
    </source>
</evidence>
<organism evidence="2 3">
    <name type="scientific">Nonomuraea dietziae</name>
    <dbReference type="NCBI Taxonomy" id="65515"/>
    <lineage>
        <taxon>Bacteria</taxon>
        <taxon>Bacillati</taxon>
        <taxon>Actinomycetota</taxon>
        <taxon>Actinomycetes</taxon>
        <taxon>Streptosporangiales</taxon>
        <taxon>Streptosporangiaceae</taxon>
        <taxon>Nonomuraea</taxon>
    </lineage>
</organism>
<sequence>MPFTLSHVAAVVPLRRLTWLDPWALAVGAMVPDLPIFLPFLPDYAHWHSPIGVVTIDLFSALVLLAAFHLVFRLPLVALLPEHLAGRAATLTPSPRILPVVAGAAVGAATHVLWDSFTHSYASGVWGWSWLDHEVLGVIPVFRVLQYTSSVLGLAFVAWWAWRGLRRMADAPAPEGLPLADGVRRAVLWTAAVGAVVGAALWPVLDPPVPGAAGMITRVGAGTVVGLVAVLVVYAGIWQFRRLVAGFERA</sequence>
<keyword evidence="1" id="KW-0812">Transmembrane</keyword>
<name>A0A7W5V8D9_9ACTN</name>
<dbReference type="Pfam" id="PF13803">
    <property type="entry name" value="DUF4184"/>
    <property type="match status" value="1"/>
</dbReference>
<dbReference type="InterPro" id="IPR025238">
    <property type="entry name" value="DUF4184"/>
</dbReference>
<protein>
    <recommendedName>
        <fullName evidence="4">DUF4184 family protein</fullName>
    </recommendedName>
</protein>
<proteinExistence type="predicted"/>
<dbReference type="AlphaFoldDB" id="A0A7W5V8D9"/>
<evidence type="ECO:0000313" key="2">
    <source>
        <dbReference type="EMBL" id="MBB3731204.1"/>
    </source>
</evidence>
<keyword evidence="1" id="KW-1133">Transmembrane helix</keyword>
<keyword evidence="1" id="KW-0472">Membrane</keyword>
<dbReference type="RefSeq" id="WP_183656893.1">
    <property type="nucleotide sequence ID" value="NZ_BAAAXX010000090.1"/>
</dbReference>
<dbReference type="Proteomes" id="UP000579945">
    <property type="component" value="Unassembled WGS sequence"/>
</dbReference>